<dbReference type="AlphaFoldDB" id="A0A084WT69"/>
<gene>
    <name evidence="2" type="ORF">ZHAS_00021794</name>
</gene>
<organism evidence="2">
    <name type="scientific">Anopheles sinensis</name>
    <name type="common">Mosquito</name>
    <dbReference type="NCBI Taxonomy" id="74873"/>
    <lineage>
        <taxon>Eukaryota</taxon>
        <taxon>Metazoa</taxon>
        <taxon>Ecdysozoa</taxon>
        <taxon>Arthropoda</taxon>
        <taxon>Hexapoda</taxon>
        <taxon>Insecta</taxon>
        <taxon>Pterygota</taxon>
        <taxon>Neoptera</taxon>
        <taxon>Endopterygota</taxon>
        <taxon>Diptera</taxon>
        <taxon>Nematocera</taxon>
        <taxon>Culicoidea</taxon>
        <taxon>Culicidae</taxon>
        <taxon>Anophelinae</taxon>
        <taxon>Anopheles</taxon>
    </lineage>
</organism>
<dbReference type="VEuPathDB" id="VectorBase:ASIC021794"/>
<dbReference type="EnsemblMetazoa" id="ASIC021794-RA">
    <property type="protein sequence ID" value="ASIC021794-PA"/>
    <property type="gene ID" value="ASIC021794"/>
</dbReference>
<evidence type="ECO:0000256" key="1">
    <source>
        <dbReference type="SAM" id="MobiDB-lite"/>
    </source>
</evidence>
<dbReference type="EMBL" id="KE525420">
    <property type="protein sequence ID" value="KFB53413.1"/>
    <property type="molecule type" value="Genomic_DNA"/>
</dbReference>
<name>A0A084WT69_ANOSI</name>
<evidence type="ECO:0000313" key="3">
    <source>
        <dbReference type="EnsemblMetazoa" id="ASIC021794-PA"/>
    </source>
</evidence>
<accession>A0A084WT69</accession>
<dbReference type="Proteomes" id="UP000030765">
    <property type="component" value="Unassembled WGS sequence"/>
</dbReference>
<proteinExistence type="predicted"/>
<dbReference type="EMBL" id="ATLV01026861">
    <property type="status" value="NOT_ANNOTATED_CDS"/>
    <property type="molecule type" value="Genomic_DNA"/>
</dbReference>
<sequence length="79" mass="8847">MSISIRMGRNGERLEKRCCLKIPFMRLSTNGVDIPFTPRVQQPGECASLNAQSPFPQLPSLHQRSVRRQSQETGGPKPV</sequence>
<feature type="compositionally biased region" description="Polar residues" evidence="1">
    <location>
        <begin position="49"/>
        <end position="63"/>
    </location>
</feature>
<evidence type="ECO:0000313" key="2">
    <source>
        <dbReference type="EMBL" id="KFB53413.1"/>
    </source>
</evidence>
<keyword evidence="4" id="KW-1185">Reference proteome</keyword>
<reference evidence="2 4" key="1">
    <citation type="journal article" date="2014" name="BMC Genomics">
        <title>Genome sequence of Anopheles sinensis provides insight into genetics basis of mosquito competence for malaria parasites.</title>
        <authorList>
            <person name="Zhou D."/>
            <person name="Zhang D."/>
            <person name="Ding G."/>
            <person name="Shi L."/>
            <person name="Hou Q."/>
            <person name="Ye Y."/>
            <person name="Xu Y."/>
            <person name="Zhou H."/>
            <person name="Xiong C."/>
            <person name="Li S."/>
            <person name="Yu J."/>
            <person name="Hong S."/>
            <person name="Yu X."/>
            <person name="Zou P."/>
            <person name="Chen C."/>
            <person name="Chang X."/>
            <person name="Wang W."/>
            <person name="Lv Y."/>
            <person name="Sun Y."/>
            <person name="Ma L."/>
            <person name="Shen B."/>
            <person name="Zhu C."/>
        </authorList>
    </citation>
    <scope>NUCLEOTIDE SEQUENCE [LARGE SCALE GENOMIC DNA]</scope>
</reference>
<evidence type="ECO:0000313" key="4">
    <source>
        <dbReference type="Proteomes" id="UP000030765"/>
    </source>
</evidence>
<protein>
    <submittedName>
        <fullName evidence="2 3">Uncharacterized protein</fullName>
    </submittedName>
</protein>
<feature type="region of interest" description="Disordered" evidence="1">
    <location>
        <begin position="46"/>
        <end position="79"/>
    </location>
</feature>
<reference evidence="3" key="2">
    <citation type="submission" date="2020-05" db="UniProtKB">
        <authorList>
            <consortium name="EnsemblMetazoa"/>
        </authorList>
    </citation>
    <scope>IDENTIFICATION</scope>
</reference>